<dbReference type="InterPro" id="IPR052022">
    <property type="entry name" value="26kDa_periplasmic_antigen"/>
</dbReference>
<dbReference type="Proteomes" id="UP000199305">
    <property type="component" value="Unassembled WGS sequence"/>
</dbReference>
<evidence type="ECO:0000313" key="4">
    <source>
        <dbReference type="Proteomes" id="UP000199305"/>
    </source>
</evidence>
<evidence type="ECO:0000256" key="1">
    <source>
        <dbReference type="SAM" id="Coils"/>
    </source>
</evidence>
<dbReference type="PANTHER" id="PTHR34387:SF1">
    <property type="entry name" value="PERIPLASMIC IMMUNOGENIC PROTEIN"/>
    <property type="match status" value="1"/>
</dbReference>
<dbReference type="PANTHER" id="PTHR34387">
    <property type="entry name" value="SLR1258 PROTEIN"/>
    <property type="match status" value="1"/>
</dbReference>
<sequence length="241" mass="25359">MQRTTKWIGGGLLAALLALSGGCGNGVEGQPTGTLVSISAQGEASKVPDVAEISAGVVTEATESNEAMKANAEQMEKLIDAIAKAGIDKKDVQTSGISLTPRYAARPDNQGPNRQITGYMARNTVRITVREVDELGEVLDKMAEAGANNIYGPSFSIGEPEPLRAEAREKALQQARERAEAYAGALDMKVARIVSISEGSQGGMPRPMMRAEMASADARTPVAPGETTVSVNLELVFELVD</sequence>
<dbReference type="STRING" id="658219.SAMN05216212_0164"/>
<gene>
    <name evidence="3" type="ORF">SAMN05216212_0164</name>
</gene>
<proteinExistence type="predicted"/>
<keyword evidence="1" id="KW-0175">Coiled coil</keyword>
<keyword evidence="4" id="KW-1185">Reference proteome</keyword>
<dbReference type="Gene3D" id="3.30.110.170">
    <property type="entry name" value="Protein of unknown function (DUF541), domain 1"/>
    <property type="match status" value="1"/>
</dbReference>
<feature type="signal peptide" evidence="2">
    <location>
        <begin position="1"/>
        <end position="25"/>
    </location>
</feature>
<dbReference type="EMBL" id="FNFH01000001">
    <property type="protein sequence ID" value="SDJ54155.1"/>
    <property type="molecule type" value="Genomic_DNA"/>
</dbReference>
<accession>A0A1G8ULX3</accession>
<dbReference type="GO" id="GO:0006974">
    <property type="term" value="P:DNA damage response"/>
    <property type="evidence" value="ECO:0007669"/>
    <property type="project" value="TreeGrafter"/>
</dbReference>
<dbReference type="AlphaFoldDB" id="A0A1G8ULX3"/>
<dbReference type="InterPro" id="IPR007497">
    <property type="entry name" value="SIMPL/DUF541"/>
</dbReference>
<keyword evidence="2" id="KW-0732">Signal</keyword>
<protein>
    <recommendedName>
        <fullName evidence="5">26 kDa periplasmic immunogenic protein</fullName>
    </recommendedName>
</protein>
<name>A0A1G8ULX3_9GAMM</name>
<dbReference type="PROSITE" id="PS51257">
    <property type="entry name" value="PROKAR_LIPOPROTEIN"/>
    <property type="match status" value="1"/>
</dbReference>
<evidence type="ECO:0000256" key="2">
    <source>
        <dbReference type="SAM" id="SignalP"/>
    </source>
</evidence>
<dbReference type="RefSeq" id="WP_245720535.1">
    <property type="nucleotide sequence ID" value="NZ_FNFH01000001.1"/>
</dbReference>
<organism evidence="3 4">
    <name type="scientific">Microbulbifer yueqingensis</name>
    <dbReference type="NCBI Taxonomy" id="658219"/>
    <lineage>
        <taxon>Bacteria</taxon>
        <taxon>Pseudomonadati</taxon>
        <taxon>Pseudomonadota</taxon>
        <taxon>Gammaproteobacteria</taxon>
        <taxon>Cellvibrionales</taxon>
        <taxon>Microbulbiferaceae</taxon>
        <taxon>Microbulbifer</taxon>
    </lineage>
</organism>
<feature type="chain" id="PRO_5011512419" description="26 kDa periplasmic immunogenic protein" evidence="2">
    <location>
        <begin position="26"/>
        <end position="241"/>
    </location>
</feature>
<dbReference type="Pfam" id="PF04402">
    <property type="entry name" value="SIMPL"/>
    <property type="match status" value="1"/>
</dbReference>
<evidence type="ECO:0008006" key="5">
    <source>
        <dbReference type="Google" id="ProtNLM"/>
    </source>
</evidence>
<evidence type="ECO:0000313" key="3">
    <source>
        <dbReference type="EMBL" id="SDJ54155.1"/>
    </source>
</evidence>
<dbReference type="Gene3D" id="3.30.70.2970">
    <property type="entry name" value="Protein of unknown function (DUF541), domain 2"/>
    <property type="match status" value="1"/>
</dbReference>
<reference evidence="4" key="1">
    <citation type="submission" date="2016-10" db="EMBL/GenBank/DDBJ databases">
        <authorList>
            <person name="Varghese N."/>
            <person name="Submissions S."/>
        </authorList>
    </citation>
    <scope>NUCLEOTIDE SEQUENCE [LARGE SCALE GENOMIC DNA]</scope>
    <source>
        <strain evidence="4">CGMCC 1.10658</strain>
    </source>
</reference>
<feature type="coiled-coil region" evidence="1">
    <location>
        <begin position="58"/>
        <end position="85"/>
    </location>
</feature>